<comment type="caution">
    <text evidence="2">The sequence shown here is derived from an EMBL/GenBank/DDBJ whole genome shotgun (WGS) entry which is preliminary data.</text>
</comment>
<evidence type="ECO:0008006" key="4">
    <source>
        <dbReference type="Google" id="ProtNLM"/>
    </source>
</evidence>
<evidence type="ECO:0000313" key="3">
    <source>
        <dbReference type="Proteomes" id="UP000629468"/>
    </source>
</evidence>
<organism evidence="2 3">
    <name type="scientific">Agaricus bisporus var. burnettii</name>
    <dbReference type="NCBI Taxonomy" id="192524"/>
    <lineage>
        <taxon>Eukaryota</taxon>
        <taxon>Fungi</taxon>
        <taxon>Dikarya</taxon>
        <taxon>Basidiomycota</taxon>
        <taxon>Agaricomycotina</taxon>
        <taxon>Agaricomycetes</taxon>
        <taxon>Agaricomycetidae</taxon>
        <taxon>Agaricales</taxon>
        <taxon>Agaricineae</taxon>
        <taxon>Agaricaceae</taxon>
        <taxon>Agaricus</taxon>
    </lineage>
</organism>
<dbReference type="EMBL" id="JABXXO010000013">
    <property type="protein sequence ID" value="KAF7761574.1"/>
    <property type="molecule type" value="Genomic_DNA"/>
</dbReference>
<evidence type="ECO:0000313" key="2">
    <source>
        <dbReference type="EMBL" id="KAF7761574.1"/>
    </source>
</evidence>
<gene>
    <name evidence="2" type="ORF">Agabi119p4_9566</name>
</gene>
<evidence type="ECO:0000256" key="1">
    <source>
        <dbReference type="SAM" id="Coils"/>
    </source>
</evidence>
<reference evidence="2 3" key="1">
    <citation type="journal article" name="Sci. Rep.">
        <title>Telomere-to-telomere assembled and centromere annotated genomes of the two main subspecies of the button mushroom Agaricus bisporus reveal especially polymorphic chromosome ends.</title>
        <authorList>
            <person name="Sonnenberg A.S.M."/>
            <person name="Sedaghat-Telgerd N."/>
            <person name="Lavrijssen B."/>
            <person name="Ohm R.A."/>
            <person name="Hendrickx P.M."/>
            <person name="Scholtmeijer K."/>
            <person name="Baars J.J.P."/>
            <person name="van Peer A."/>
        </authorList>
    </citation>
    <scope>NUCLEOTIDE SEQUENCE [LARGE SCALE GENOMIC DNA]</scope>
    <source>
        <strain evidence="2 3">H119_p4</strain>
    </source>
</reference>
<proteinExistence type="predicted"/>
<keyword evidence="1" id="KW-0175">Coiled coil</keyword>
<dbReference type="AlphaFoldDB" id="A0A8H7EWX8"/>
<dbReference type="Proteomes" id="UP000629468">
    <property type="component" value="Unassembled WGS sequence"/>
</dbReference>
<sequence>MPVAHARSRPNKAPLHRPKLVDLGGLSLKSLNAIIPSDAETRSIKASLAIALSELHQLESNISHTQRKLASFSARRDHLLDQTERYRIAIAPYKRLPPEILIEIFLACLPEHVQLPPSVDEAPLSLTRICSSWRALALNAQELWNKFQVGLCARPLRNHAALTSFQVWLNRCPDRPLSFKVTTAPRAPFPLPGLTHSILPVDLILPYTTRIRKLDMQNISGEQMNSLISLPMGAFPLLEEIDIFLRDSWLYRSLHREEEGEGEEGRQASTAFRGAERLKKVTLRGFDGTFNPAHLNLPWRQLKVLNIDTLPSDAVGCHEMLRVCERVEEVSVRIMRIEESTWRLMGSLPVTRLTELKTLAIRFESTDYHGKFLDPFEVPALCVLQTRFDWRRGGNNHQNGDHSIIDNPSYFSTSSSFTRKSNSYNDLIERSNCPIQTLHIGRNAPDYDLEELLTVATRLRELSMEDYLIVPSSVWERMGRGEIGRGIERMMVSVKEVDPVLGMLEARMAMMAVEEYECQESGLNDGGLKVFKEMKLGCPKPTFQQRWKMECLEKLGLRIVLCHYGFFV</sequence>
<name>A0A8H7EWX8_AGABI</name>
<feature type="coiled-coil region" evidence="1">
    <location>
        <begin position="48"/>
        <end position="75"/>
    </location>
</feature>
<accession>A0A8H7EWX8</accession>
<protein>
    <recommendedName>
        <fullName evidence="4">F-box domain-containing protein</fullName>
    </recommendedName>
</protein>